<dbReference type="STRING" id="692418.SAMN04488029_0049"/>
<evidence type="ECO:0000313" key="1">
    <source>
        <dbReference type="EMBL" id="SMD31713.1"/>
    </source>
</evidence>
<sequence>MDACLCLSLVIIFPVNFNYYCNKFNAILLMHKQSVLILVLFLSICSCSKRTTDPSAPPEEKHTSELTYMDIYNLALASENGGGMDFHGDAFGNEASDDLSIYANGSCGKGDCGISLIMENKNIERSISAVIKAKFRLPGNDINEMIRMYQLQPGEALSIGCSHICHQDNSYMIQREVVSAGYIEDDAGVSTLDAVESPS</sequence>
<accession>A0A1W2G534</accession>
<name>A0A1W2G534_REIFA</name>
<protein>
    <submittedName>
        <fullName evidence="1">Uncharacterized protein</fullName>
    </submittedName>
</protein>
<gene>
    <name evidence="1" type="ORF">SAMN04488029_0049</name>
</gene>
<dbReference type="Proteomes" id="UP000192472">
    <property type="component" value="Unassembled WGS sequence"/>
</dbReference>
<evidence type="ECO:0000313" key="2">
    <source>
        <dbReference type="Proteomes" id="UP000192472"/>
    </source>
</evidence>
<proteinExistence type="predicted"/>
<dbReference type="AlphaFoldDB" id="A0A1W2G534"/>
<keyword evidence="2" id="KW-1185">Reference proteome</keyword>
<dbReference type="EMBL" id="FWYF01000001">
    <property type="protein sequence ID" value="SMD31713.1"/>
    <property type="molecule type" value="Genomic_DNA"/>
</dbReference>
<organism evidence="1 2">
    <name type="scientific">Reichenbachiella faecimaris</name>
    <dbReference type="NCBI Taxonomy" id="692418"/>
    <lineage>
        <taxon>Bacteria</taxon>
        <taxon>Pseudomonadati</taxon>
        <taxon>Bacteroidota</taxon>
        <taxon>Cytophagia</taxon>
        <taxon>Cytophagales</taxon>
        <taxon>Reichenbachiellaceae</taxon>
        <taxon>Reichenbachiella</taxon>
    </lineage>
</organism>
<reference evidence="1 2" key="1">
    <citation type="submission" date="2017-04" db="EMBL/GenBank/DDBJ databases">
        <authorList>
            <person name="Afonso C.L."/>
            <person name="Miller P.J."/>
            <person name="Scott M.A."/>
            <person name="Spackman E."/>
            <person name="Goraichik I."/>
            <person name="Dimitrov K.M."/>
            <person name="Suarez D.L."/>
            <person name="Swayne D.E."/>
        </authorList>
    </citation>
    <scope>NUCLEOTIDE SEQUENCE [LARGE SCALE GENOMIC DNA]</scope>
    <source>
        <strain evidence="1 2">DSM 26133</strain>
    </source>
</reference>